<dbReference type="Pfam" id="PF00899">
    <property type="entry name" value="ThiF"/>
    <property type="match status" value="1"/>
</dbReference>
<dbReference type="STRING" id="1072685.IX83_01060"/>
<evidence type="ECO:0000256" key="6">
    <source>
        <dbReference type="ARBA" id="ARBA00055169"/>
    </source>
</evidence>
<dbReference type="AlphaFoldDB" id="A0A077DG08"/>
<proteinExistence type="inferred from homology"/>
<comment type="function">
    <text evidence="6">Catalyzes the adenylation by ATP of the carboxyl group of the C-terminal glycine of sulfur carrier protein MoaD.</text>
</comment>
<dbReference type="GO" id="GO:0008641">
    <property type="term" value="F:ubiquitin-like modifier activating enzyme activity"/>
    <property type="evidence" value="ECO:0007669"/>
    <property type="project" value="InterPro"/>
</dbReference>
<name>A0A077DG08_9BURK</name>
<keyword evidence="15" id="KW-1185">Reference proteome</keyword>
<keyword evidence="3" id="KW-0547">Nucleotide-binding</keyword>
<dbReference type="GO" id="GO:0008146">
    <property type="term" value="F:sulfotransferase activity"/>
    <property type="evidence" value="ECO:0007669"/>
    <property type="project" value="TreeGrafter"/>
</dbReference>
<evidence type="ECO:0000256" key="2">
    <source>
        <dbReference type="ARBA" id="ARBA00022679"/>
    </source>
</evidence>
<dbReference type="EMBL" id="CP009238">
    <property type="protein sequence ID" value="AIL32098.1"/>
    <property type="molecule type" value="Genomic_DNA"/>
</dbReference>
<organism evidence="14 15">
    <name type="scientific">Basilea psittacipulmonis DSM 24701</name>
    <dbReference type="NCBI Taxonomy" id="1072685"/>
    <lineage>
        <taxon>Bacteria</taxon>
        <taxon>Pseudomonadati</taxon>
        <taxon>Pseudomonadota</taxon>
        <taxon>Betaproteobacteria</taxon>
        <taxon>Burkholderiales</taxon>
        <taxon>Alcaligenaceae</taxon>
        <taxon>Basilea</taxon>
    </lineage>
</organism>
<dbReference type="PANTHER" id="PTHR10953">
    <property type="entry name" value="UBIQUITIN-ACTIVATING ENZYME E1"/>
    <property type="match status" value="1"/>
</dbReference>
<evidence type="ECO:0000256" key="8">
    <source>
        <dbReference type="ARBA" id="ARBA00066884"/>
    </source>
</evidence>
<reference evidence="14 15" key="1">
    <citation type="journal article" date="2014" name="BMC Genomics">
        <title>A genomic perspective on a new bacterial genus and species from the Alcaligenaceae family, Basilea psittacipulmonis.</title>
        <authorList>
            <person name="Whiteson K.L."/>
            <person name="Hernandez D."/>
            <person name="Lazarevic V."/>
            <person name="Gaia N."/>
            <person name="Farinelli L."/>
            <person name="Francois P."/>
            <person name="Pilo P."/>
            <person name="Frey J."/>
            <person name="Schrenzel J."/>
        </authorList>
    </citation>
    <scope>NUCLEOTIDE SEQUENCE [LARGE SCALE GENOMIC DNA]</scope>
    <source>
        <strain evidence="14 15">DSM 24701</strain>
    </source>
</reference>
<dbReference type="OrthoDB" id="9804286at2"/>
<gene>
    <name evidence="14" type="ORF">IX83_01060</name>
</gene>
<evidence type="ECO:0000313" key="15">
    <source>
        <dbReference type="Proteomes" id="UP000028945"/>
    </source>
</evidence>
<dbReference type="InterPro" id="IPR045886">
    <property type="entry name" value="ThiF/MoeB/HesA"/>
</dbReference>
<evidence type="ECO:0000256" key="7">
    <source>
        <dbReference type="ARBA" id="ARBA00063809"/>
    </source>
</evidence>
<sequence>MTDEQLLRYARHLNLDDIGIDGQEKLLKARVLIAGLGGLGSPVGMYLAASGIGQLDLVDFDTVELSNLQRQIIHTTEYIGWSKVQSAAHTIASLNPEVRCYLHTQKPNSLADWLSLIQSVDLVLDCTDNYPTRQMINQACVELRKPLVSAAAIRYMGNIFMYNPFKPESACYACLFDEMEQVQTDRCATMGVLSPLLGVMGSMQSIVAINYLTQGRDLNNRMLMLDAKTLTWQTLMIPKREHCSICSKPTK</sequence>
<evidence type="ECO:0000256" key="12">
    <source>
        <dbReference type="ARBA" id="ARBA00078531"/>
    </source>
</evidence>
<evidence type="ECO:0000256" key="3">
    <source>
        <dbReference type="ARBA" id="ARBA00022741"/>
    </source>
</evidence>
<keyword evidence="2" id="KW-0808">Transferase</keyword>
<evidence type="ECO:0000256" key="9">
    <source>
        <dbReference type="ARBA" id="ARBA00073635"/>
    </source>
</evidence>
<dbReference type="GO" id="GO:0004792">
    <property type="term" value="F:thiosulfate-cyanide sulfurtransferase activity"/>
    <property type="evidence" value="ECO:0007669"/>
    <property type="project" value="TreeGrafter"/>
</dbReference>
<dbReference type="Proteomes" id="UP000028945">
    <property type="component" value="Chromosome"/>
</dbReference>
<evidence type="ECO:0000256" key="1">
    <source>
        <dbReference type="ARBA" id="ARBA00009919"/>
    </source>
</evidence>
<dbReference type="Gene3D" id="3.40.50.720">
    <property type="entry name" value="NAD(P)-binding Rossmann-like Domain"/>
    <property type="match status" value="1"/>
</dbReference>
<keyword evidence="4" id="KW-0067">ATP-binding</keyword>
<evidence type="ECO:0000256" key="11">
    <source>
        <dbReference type="ARBA" id="ARBA00075328"/>
    </source>
</evidence>
<dbReference type="PANTHER" id="PTHR10953:SF102">
    <property type="entry name" value="ADENYLYLTRANSFERASE AND SULFURTRANSFERASE MOCS3"/>
    <property type="match status" value="1"/>
</dbReference>
<comment type="catalytic activity">
    <reaction evidence="5">
        <text>[molybdopterin-synthase sulfur-carrier protein]-C-terminal Gly-Gly + ATP + H(+) = [molybdopterin-synthase sulfur-carrier protein]-C-terminal Gly-Gly-AMP + diphosphate</text>
        <dbReference type="Rhea" id="RHEA:43616"/>
        <dbReference type="Rhea" id="RHEA-COMP:12159"/>
        <dbReference type="Rhea" id="RHEA-COMP:12202"/>
        <dbReference type="ChEBI" id="CHEBI:15378"/>
        <dbReference type="ChEBI" id="CHEBI:30616"/>
        <dbReference type="ChEBI" id="CHEBI:33019"/>
        <dbReference type="ChEBI" id="CHEBI:90618"/>
        <dbReference type="ChEBI" id="CHEBI:90778"/>
        <dbReference type="EC" id="2.7.7.80"/>
    </reaction>
</comment>
<comment type="subunit">
    <text evidence="7">Homodimer. Forms a stable heterotetrameric complex of 2 MoeB and 2 MoaD during adenylation of MoaD.</text>
</comment>
<dbReference type="NCBIfam" id="NF004281">
    <property type="entry name" value="PRK05690.1"/>
    <property type="match status" value="1"/>
</dbReference>
<dbReference type="CDD" id="cd00757">
    <property type="entry name" value="ThiF_MoeB_HesA_family"/>
    <property type="match status" value="1"/>
</dbReference>
<protein>
    <recommendedName>
        <fullName evidence="9">Molybdopterin-synthase adenylyltransferase</fullName>
        <ecNumber evidence="8">2.7.7.80</ecNumber>
    </recommendedName>
    <alternativeName>
        <fullName evidence="12">MoaD protein adenylase</fullName>
    </alternativeName>
    <alternativeName>
        <fullName evidence="10">Molybdopterin-converting factor subunit 1 adenylase</fullName>
    </alternativeName>
    <alternativeName>
        <fullName evidence="11">Sulfur carrier protein MoaD adenylyltransferase</fullName>
    </alternativeName>
</protein>
<dbReference type="FunFam" id="3.40.50.720:FF:000033">
    <property type="entry name" value="Adenylyltransferase and sulfurtransferase MOCS3"/>
    <property type="match status" value="1"/>
</dbReference>
<dbReference type="InterPro" id="IPR000594">
    <property type="entry name" value="ThiF_NAD_FAD-bd"/>
</dbReference>
<evidence type="ECO:0000256" key="4">
    <source>
        <dbReference type="ARBA" id="ARBA00022840"/>
    </source>
</evidence>
<accession>A0A077DG08</accession>
<feature type="domain" description="THIF-type NAD/FAD binding fold" evidence="13">
    <location>
        <begin position="9"/>
        <end position="244"/>
    </location>
</feature>
<dbReference type="KEGG" id="bpsi:IX83_01060"/>
<dbReference type="GO" id="GO:0005524">
    <property type="term" value="F:ATP binding"/>
    <property type="evidence" value="ECO:0007669"/>
    <property type="project" value="UniProtKB-KW"/>
</dbReference>
<dbReference type="GO" id="GO:0061605">
    <property type="term" value="F:molybdopterin-synthase adenylyltransferase activity"/>
    <property type="evidence" value="ECO:0007669"/>
    <property type="project" value="UniProtKB-EC"/>
</dbReference>
<evidence type="ECO:0000256" key="5">
    <source>
        <dbReference type="ARBA" id="ARBA00052218"/>
    </source>
</evidence>
<comment type="similarity">
    <text evidence="1">Belongs to the HesA/MoeB/ThiF family.</text>
</comment>
<dbReference type="HOGENOM" id="CLU_013325_10_3_4"/>
<dbReference type="SUPFAM" id="SSF69572">
    <property type="entry name" value="Activating enzymes of the ubiquitin-like proteins"/>
    <property type="match status" value="1"/>
</dbReference>
<evidence type="ECO:0000256" key="10">
    <source>
        <dbReference type="ARBA" id="ARBA00075110"/>
    </source>
</evidence>
<dbReference type="EC" id="2.7.7.80" evidence="8"/>
<evidence type="ECO:0000259" key="13">
    <source>
        <dbReference type="Pfam" id="PF00899"/>
    </source>
</evidence>
<dbReference type="GO" id="GO:0005829">
    <property type="term" value="C:cytosol"/>
    <property type="evidence" value="ECO:0007669"/>
    <property type="project" value="TreeGrafter"/>
</dbReference>
<dbReference type="InterPro" id="IPR035985">
    <property type="entry name" value="Ubiquitin-activating_enz"/>
</dbReference>
<evidence type="ECO:0000313" key="14">
    <source>
        <dbReference type="EMBL" id="AIL32098.1"/>
    </source>
</evidence>
<dbReference type="eggNOG" id="COG0476">
    <property type="taxonomic scope" value="Bacteria"/>
</dbReference>